<dbReference type="GO" id="GO:0000287">
    <property type="term" value="F:magnesium ion binding"/>
    <property type="evidence" value="ECO:0007669"/>
    <property type="project" value="TreeGrafter"/>
</dbReference>
<evidence type="ECO:0000256" key="6">
    <source>
        <dbReference type="ARBA" id="ARBA00022842"/>
    </source>
</evidence>
<reference evidence="13" key="1">
    <citation type="submission" date="2020-01" db="EMBL/GenBank/DDBJ databases">
        <authorList>
            <person name="Rat A."/>
        </authorList>
    </citation>
    <scope>NUCLEOTIDE SEQUENCE</scope>
    <source>
        <strain evidence="13">LMG 31161</strain>
    </source>
</reference>
<dbReference type="EMBL" id="JAAVUP010000002">
    <property type="protein sequence ID" value="NKE17252.1"/>
    <property type="molecule type" value="Genomic_DNA"/>
</dbReference>
<dbReference type="InterPro" id="IPR002523">
    <property type="entry name" value="MgTranspt_CorA/ZnTranspt_ZntB"/>
</dbReference>
<dbReference type="PANTHER" id="PTHR46494">
    <property type="entry name" value="CORA FAMILY METAL ION TRANSPORTER (EUROFUNG)"/>
    <property type="match status" value="1"/>
</dbReference>
<comment type="similarity">
    <text evidence="2 12">Belongs to the CorA metal ion transporter (MIT) (TC 1.A.35) family.</text>
</comment>
<name>A0A9X9WEL4_9PROT</name>
<keyword evidence="8 12" id="KW-0406">Ion transport</keyword>
<keyword evidence="4 12" id="KW-1003">Cell membrane</keyword>
<dbReference type="FunFam" id="1.20.58.340:FF:000004">
    <property type="entry name" value="Magnesium transport protein CorA"/>
    <property type="match status" value="1"/>
</dbReference>
<dbReference type="Gene3D" id="3.30.460.20">
    <property type="entry name" value="CorA soluble domain-like"/>
    <property type="match status" value="1"/>
</dbReference>
<comment type="caution">
    <text evidence="13">The sequence shown here is derived from an EMBL/GenBank/DDBJ whole genome shotgun (WGS) entry which is preliminary data.</text>
</comment>
<dbReference type="PANTHER" id="PTHR46494:SF1">
    <property type="entry name" value="CORA FAMILY METAL ION TRANSPORTER (EUROFUNG)"/>
    <property type="match status" value="1"/>
</dbReference>
<keyword evidence="9 12" id="KW-0472">Membrane</keyword>
<keyword evidence="15" id="KW-1185">Reference proteome</keyword>
<dbReference type="InterPro" id="IPR004488">
    <property type="entry name" value="Mg/Co-transport_prot_CorA"/>
</dbReference>
<dbReference type="GO" id="GO:0050897">
    <property type="term" value="F:cobalt ion binding"/>
    <property type="evidence" value="ECO:0007669"/>
    <property type="project" value="TreeGrafter"/>
</dbReference>
<dbReference type="EMBL" id="JAAEDK010000010">
    <property type="protein sequence ID" value="MBR0658774.1"/>
    <property type="molecule type" value="Genomic_DNA"/>
</dbReference>
<evidence type="ECO:0000256" key="3">
    <source>
        <dbReference type="ARBA" id="ARBA00022448"/>
    </source>
</evidence>
<dbReference type="CDD" id="cd12830">
    <property type="entry name" value="MtCorA-like"/>
    <property type="match status" value="1"/>
</dbReference>
<evidence type="ECO:0000256" key="9">
    <source>
        <dbReference type="ARBA" id="ARBA00023136"/>
    </source>
</evidence>
<dbReference type="InterPro" id="IPR045861">
    <property type="entry name" value="CorA_cytoplasmic_dom"/>
</dbReference>
<feature type="transmembrane region" description="Helical" evidence="12">
    <location>
        <begin position="301"/>
        <end position="321"/>
    </location>
</feature>
<evidence type="ECO:0000313" key="14">
    <source>
        <dbReference type="EMBL" id="NKE17252.1"/>
    </source>
</evidence>
<evidence type="ECO:0000256" key="5">
    <source>
        <dbReference type="ARBA" id="ARBA00022692"/>
    </source>
</evidence>
<evidence type="ECO:0000313" key="16">
    <source>
        <dbReference type="Proteomes" id="UP001138708"/>
    </source>
</evidence>
<keyword evidence="5 12" id="KW-0812">Transmembrane</keyword>
<evidence type="ECO:0000313" key="13">
    <source>
        <dbReference type="EMBL" id="MBR0658774.1"/>
    </source>
</evidence>
<protein>
    <recommendedName>
        <fullName evidence="12">Magnesium transport protein CorA</fullName>
    </recommendedName>
</protein>
<evidence type="ECO:0000256" key="12">
    <source>
        <dbReference type="RuleBase" id="RU362010"/>
    </source>
</evidence>
<comment type="function">
    <text evidence="11">Mediates influx of magnesium ions. Alternates between open and closed states. Activated by low cytoplasmic Mg(2+) levels. Inactive when cytoplasmic Mg(2+) levels are high.</text>
</comment>
<dbReference type="GO" id="GO:0015087">
    <property type="term" value="F:cobalt ion transmembrane transporter activity"/>
    <property type="evidence" value="ECO:0007669"/>
    <property type="project" value="UniProtKB-UniRule"/>
</dbReference>
<keyword evidence="7 12" id="KW-1133">Transmembrane helix</keyword>
<dbReference type="RefSeq" id="WP_168041118.1">
    <property type="nucleotide sequence ID" value="NZ_JAAEDK010000010.1"/>
</dbReference>
<dbReference type="InterPro" id="IPR045863">
    <property type="entry name" value="CorA_TM1_TM2"/>
</dbReference>
<reference evidence="14 15" key="2">
    <citation type="submission" date="2020-02" db="EMBL/GenBank/DDBJ databases">
        <authorList>
            <person name="Sun Q."/>
            <person name="Inoue M."/>
        </authorList>
    </citation>
    <scope>NUCLEOTIDE SEQUENCE [LARGE SCALE GENOMIC DNA]</scope>
    <source>
        <strain evidence="14 15">KCTC 22478</strain>
    </source>
</reference>
<dbReference type="Proteomes" id="UP001138708">
    <property type="component" value="Unassembled WGS sequence"/>
</dbReference>
<comment type="subcellular location">
    <subcellularLocation>
        <location evidence="1">Cell membrane</location>
        <topology evidence="1">Multi-pass membrane protein</topology>
    </subcellularLocation>
    <subcellularLocation>
        <location evidence="12">Membrane</location>
        <topology evidence="12">Multi-pass membrane protein</topology>
    </subcellularLocation>
</comment>
<dbReference type="Gene3D" id="1.20.58.340">
    <property type="entry name" value="Magnesium transport protein CorA, transmembrane region"/>
    <property type="match status" value="2"/>
</dbReference>
<evidence type="ECO:0000256" key="11">
    <source>
        <dbReference type="ARBA" id="ARBA00045497"/>
    </source>
</evidence>
<dbReference type="AlphaFoldDB" id="A0A9X9WEL4"/>
<dbReference type="SUPFAM" id="SSF143865">
    <property type="entry name" value="CorA soluble domain-like"/>
    <property type="match status" value="1"/>
</dbReference>
<dbReference type="Pfam" id="PF01544">
    <property type="entry name" value="CorA"/>
    <property type="match status" value="1"/>
</dbReference>
<sequence length="327" mass="37408">MGSVVGSAVYQAGHRVEDVEIERLDLACDAVQPEPGRFVWIGLYEPDEEVLHKVQRRFGLHDLAVEDAHNAHQRPKLETYGDSIFVVLRTVQLVDGHVRFGETHIFAGRGYVVTVRHGSSASYAGVRGRCERTPRMLALGEIFVVYSVMDFIVDNYFPVLHALEAEIDALEDRVFKQRSTRADIERIYELRHELMTIRRAIHPLGEVCTRMMRFDTPLIEERVQPYFRDVQDHVLRVVEQVDSLRELLTSALEANLLFASLQQNDVMRRFAGWAAILAVPTAVAGIYGMNFEEMPELKQPWGYPVVLLGILSVCGGLYWRFRRLGWL</sequence>
<dbReference type="SUPFAM" id="SSF144083">
    <property type="entry name" value="Magnesium transport protein CorA, transmembrane region"/>
    <property type="match status" value="1"/>
</dbReference>
<feature type="transmembrane region" description="Helical" evidence="12">
    <location>
        <begin position="270"/>
        <end position="289"/>
    </location>
</feature>
<evidence type="ECO:0000256" key="10">
    <source>
        <dbReference type="ARBA" id="ARBA00034269"/>
    </source>
</evidence>
<evidence type="ECO:0000256" key="8">
    <source>
        <dbReference type="ARBA" id="ARBA00023065"/>
    </source>
</evidence>
<dbReference type="NCBIfam" id="TIGR00383">
    <property type="entry name" value="corA"/>
    <property type="match status" value="1"/>
</dbReference>
<comment type="catalytic activity">
    <reaction evidence="10">
        <text>Mg(2+)(in) = Mg(2+)(out)</text>
        <dbReference type="Rhea" id="RHEA:29827"/>
        <dbReference type="ChEBI" id="CHEBI:18420"/>
    </reaction>
</comment>
<dbReference type="Proteomes" id="UP000746741">
    <property type="component" value="Unassembled WGS sequence"/>
</dbReference>
<accession>A0A9X9WEL4</accession>
<evidence type="ECO:0000256" key="4">
    <source>
        <dbReference type="ARBA" id="ARBA00022475"/>
    </source>
</evidence>
<evidence type="ECO:0000256" key="2">
    <source>
        <dbReference type="ARBA" id="ARBA00009765"/>
    </source>
</evidence>
<proteinExistence type="inferred from homology"/>
<dbReference type="GO" id="GO:0005886">
    <property type="term" value="C:plasma membrane"/>
    <property type="evidence" value="ECO:0007669"/>
    <property type="project" value="UniProtKB-SubCell"/>
</dbReference>
<keyword evidence="6 12" id="KW-0460">Magnesium</keyword>
<reference evidence="13" key="3">
    <citation type="journal article" date="2021" name="Syst. Appl. Microbiol.">
        <title>Roseomonas hellenica sp. nov., isolated from roots of wild-growing Alkanna tinctoria.</title>
        <authorList>
            <person name="Rat A."/>
            <person name="Naranjo H.D."/>
            <person name="Lebbe L."/>
            <person name="Cnockaert M."/>
            <person name="Krigas N."/>
            <person name="Grigoriadou K."/>
            <person name="Maloupa E."/>
            <person name="Willems A."/>
        </authorList>
    </citation>
    <scope>NUCLEOTIDE SEQUENCE</scope>
    <source>
        <strain evidence="13">LMG 31161</strain>
    </source>
</reference>
<evidence type="ECO:0000256" key="7">
    <source>
        <dbReference type="ARBA" id="ARBA00022989"/>
    </source>
</evidence>
<evidence type="ECO:0000256" key="1">
    <source>
        <dbReference type="ARBA" id="ARBA00004651"/>
    </source>
</evidence>
<gene>
    <name evidence="12 13" type="primary">corA</name>
    <name evidence="14" type="ORF">GWK15_09890</name>
    <name evidence="13" type="ORF">GXW75_05915</name>
</gene>
<dbReference type="GO" id="GO:0015095">
    <property type="term" value="F:magnesium ion transmembrane transporter activity"/>
    <property type="evidence" value="ECO:0007669"/>
    <property type="project" value="UniProtKB-UniRule"/>
</dbReference>
<evidence type="ECO:0000313" key="15">
    <source>
        <dbReference type="Proteomes" id="UP000746741"/>
    </source>
</evidence>
<organism evidence="13 16">
    <name type="scientific">Neoroseomonas oryzicola</name>
    <dbReference type="NCBI Taxonomy" id="535904"/>
    <lineage>
        <taxon>Bacteria</taxon>
        <taxon>Pseudomonadati</taxon>
        <taxon>Pseudomonadota</taxon>
        <taxon>Alphaproteobacteria</taxon>
        <taxon>Acetobacterales</taxon>
        <taxon>Acetobacteraceae</taxon>
        <taxon>Neoroseomonas</taxon>
    </lineage>
</organism>
<keyword evidence="3 12" id="KW-0813">Transport</keyword>